<name>A0AAV7SZ49_PLEWA</name>
<dbReference type="EMBL" id="JANPWB010000007">
    <property type="protein sequence ID" value="KAJ1169423.1"/>
    <property type="molecule type" value="Genomic_DNA"/>
</dbReference>
<feature type="compositionally biased region" description="Polar residues" evidence="1">
    <location>
        <begin position="181"/>
        <end position="213"/>
    </location>
</feature>
<protein>
    <submittedName>
        <fullName evidence="4">Uncharacterized protein</fullName>
    </submittedName>
</protein>
<feature type="signal peptide" evidence="3">
    <location>
        <begin position="1"/>
        <end position="21"/>
    </location>
</feature>
<reference evidence="4" key="1">
    <citation type="journal article" date="2022" name="bioRxiv">
        <title>Sequencing and chromosome-scale assembly of the giantPleurodeles waltlgenome.</title>
        <authorList>
            <person name="Brown T."/>
            <person name="Elewa A."/>
            <person name="Iarovenko S."/>
            <person name="Subramanian E."/>
            <person name="Araus A.J."/>
            <person name="Petzold A."/>
            <person name="Susuki M."/>
            <person name="Suzuki K.-i.T."/>
            <person name="Hayashi T."/>
            <person name="Toyoda A."/>
            <person name="Oliveira C."/>
            <person name="Osipova E."/>
            <person name="Leigh N.D."/>
            <person name="Simon A."/>
            <person name="Yun M.H."/>
        </authorList>
    </citation>
    <scope>NUCLEOTIDE SEQUENCE</scope>
    <source>
        <strain evidence="4">20211129_DDA</strain>
        <tissue evidence="4">Liver</tissue>
    </source>
</reference>
<evidence type="ECO:0000313" key="4">
    <source>
        <dbReference type="EMBL" id="KAJ1169423.1"/>
    </source>
</evidence>
<feature type="region of interest" description="Disordered" evidence="1">
    <location>
        <begin position="244"/>
        <end position="265"/>
    </location>
</feature>
<feature type="transmembrane region" description="Helical" evidence="2">
    <location>
        <begin position="282"/>
        <end position="305"/>
    </location>
</feature>
<dbReference type="AlphaFoldDB" id="A0AAV7SZ49"/>
<dbReference type="Proteomes" id="UP001066276">
    <property type="component" value="Chromosome 4_1"/>
</dbReference>
<feature type="chain" id="PRO_5043428898" evidence="3">
    <location>
        <begin position="22"/>
        <end position="336"/>
    </location>
</feature>
<keyword evidence="5" id="KW-1185">Reference proteome</keyword>
<keyword evidence="2" id="KW-0472">Membrane</keyword>
<feature type="compositionally biased region" description="Polar residues" evidence="1">
    <location>
        <begin position="160"/>
        <end position="174"/>
    </location>
</feature>
<organism evidence="4 5">
    <name type="scientific">Pleurodeles waltl</name>
    <name type="common">Iberian ribbed newt</name>
    <dbReference type="NCBI Taxonomy" id="8319"/>
    <lineage>
        <taxon>Eukaryota</taxon>
        <taxon>Metazoa</taxon>
        <taxon>Chordata</taxon>
        <taxon>Craniata</taxon>
        <taxon>Vertebrata</taxon>
        <taxon>Euteleostomi</taxon>
        <taxon>Amphibia</taxon>
        <taxon>Batrachia</taxon>
        <taxon>Caudata</taxon>
        <taxon>Salamandroidea</taxon>
        <taxon>Salamandridae</taxon>
        <taxon>Pleurodelinae</taxon>
        <taxon>Pleurodeles</taxon>
    </lineage>
</organism>
<feature type="compositionally biased region" description="Polar residues" evidence="1">
    <location>
        <begin position="104"/>
        <end position="139"/>
    </location>
</feature>
<comment type="caution">
    <text evidence="4">The sequence shown here is derived from an EMBL/GenBank/DDBJ whole genome shotgun (WGS) entry which is preliminary data.</text>
</comment>
<proteinExistence type="predicted"/>
<gene>
    <name evidence="4" type="ORF">NDU88_001316</name>
</gene>
<feature type="compositionally biased region" description="Polar residues" evidence="1">
    <location>
        <begin position="87"/>
        <end position="97"/>
    </location>
</feature>
<evidence type="ECO:0000256" key="1">
    <source>
        <dbReference type="SAM" id="MobiDB-lite"/>
    </source>
</evidence>
<sequence>MGRAGWFLSLLWCLALGVVRAGTVAETTDEGIPRVSSDTLASSIGPTAAIHLHLSSLPLTGSPNDAGTPQLITGRPAEKEQTEESVLGTQNPVSQAESGIGFRTTVNSTQEDTAAEGQQNSTVISILTPTPEDTSTDLNITVEEVHPTQSHSPAPPGRETGTTGQSTPEMSLLTTPGPASPQANLTEETTQDAVDSGETTQPPMPSRNTITEGVTSIRATTATQSITSKATTVPSVTTSAQTSLNKVASAEGKQEPSVLDVGDDGKDVPGVTNRVFSNTDPLIVAVISVFIVMIGILGLVGFLRYRQRNSRTEFRRLQDLPMDDMMEDTPLSLYSY</sequence>
<feature type="compositionally biased region" description="Polar residues" evidence="1">
    <location>
        <begin position="60"/>
        <end position="71"/>
    </location>
</feature>
<keyword evidence="2" id="KW-1133">Transmembrane helix</keyword>
<keyword evidence="2" id="KW-0812">Transmembrane</keyword>
<evidence type="ECO:0000313" key="5">
    <source>
        <dbReference type="Proteomes" id="UP001066276"/>
    </source>
</evidence>
<evidence type="ECO:0000256" key="2">
    <source>
        <dbReference type="SAM" id="Phobius"/>
    </source>
</evidence>
<feature type="region of interest" description="Disordered" evidence="1">
    <location>
        <begin position="60"/>
        <end position="213"/>
    </location>
</feature>
<evidence type="ECO:0000256" key="3">
    <source>
        <dbReference type="SAM" id="SignalP"/>
    </source>
</evidence>
<accession>A0AAV7SZ49</accession>
<keyword evidence="3" id="KW-0732">Signal</keyword>